<evidence type="ECO:0000256" key="9">
    <source>
        <dbReference type="ARBA" id="ARBA00022723"/>
    </source>
</evidence>
<feature type="binding site" evidence="17">
    <location>
        <position position="105"/>
    </location>
    <ligand>
        <name>NADPH</name>
        <dbReference type="ChEBI" id="CHEBI:57783"/>
    </ligand>
</feature>
<keyword evidence="10 17" id="KW-0521">NADP</keyword>
<evidence type="ECO:0000256" key="3">
    <source>
        <dbReference type="ARBA" id="ARBA00005062"/>
    </source>
</evidence>
<evidence type="ECO:0000313" key="21">
    <source>
        <dbReference type="EMBL" id="MSU08381.1"/>
    </source>
</evidence>
<dbReference type="Pfam" id="PF03447">
    <property type="entry name" value="NAD_binding_3"/>
    <property type="match status" value="1"/>
</dbReference>
<evidence type="ECO:0000256" key="18">
    <source>
        <dbReference type="RuleBase" id="RU000579"/>
    </source>
</evidence>
<comment type="catalytic activity">
    <reaction evidence="15">
        <text>L-homoserine + NADP(+) = L-aspartate 4-semialdehyde + NADPH + H(+)</text>
        <dbReference type="Rhea" id="RHEA:15761"/>
        <dbReference type="ChEBI" id="CHEBI:15378"/>
        <dbReference type="ChEBI" id="CHEBI:57476"/>
        <dbReference type="ChEBI" id="CHEBI:57783"/>
        <dbReference type="ChEBI" id="CHEBI:58349"/>
        <dbReference type="ChEBI" id="CHEBI:537519"/>
        <dbReference type="EC" id="1.1.1.3"/>
    </reaction>
    <physiologicalReaction direction="right-to-left" evidence="15">
        <dbReference type="Rhea" id="RHEA:15763"/>
    </physiologicalReaction>
</comment>
<dbReference type="NCBIfam" id="NF004976">
    <property type="entry name" value="PRK06349.1"/>
    <property type="match status" value="1"/>
</dbReference>
<dbReference type="PROSITE" id="PS01042">
    <property type="entry name" value="HOMOSER_DHGENASE"/>
    <property type="match status" value="1"/>
</dbReference>
<evidence type="ECO:0000256" key="1">
    <source>
        <dbReference type="ARBA" id="ARBA00001920"/>
    </source>
</evidence>
<evidence type="ECO:0000256" key="13">
    <source>
        <dbReference type="ARBA" id="ARBA00023053"/>
    </source>
</evidence>
<keyword evidence="11 18" id="KW-0560">Oxidoreductase</keyword>
<dbReference type="InterPro" id="IPR001342">
    <property type="entry name" value="HDH_cat"/>
</dbReference>
<evidence type="ECO:0000256" key="19">
    <source>
        <dbReference type="RuleBase" id="RU004171"/>
    </source>
</evidence>
<evidence type="ECO:0000256" key="8">
    <source>
        <dbReference type="ARBA" id="ARBA00022697"/>
    </source>
</evidence>
<dbReference type="Gene3D" id="3.30.70.260">
    <property type="match status" value="1"/>
</dbReference>
<dbReference type="EC" id="1.1.1.3" evidence="5 18"/>
<feature type="binding site" evidence="17">
    <location>
        <begin position="10"/>
        <end position="17"/>
    </location>
    <ligand>
        <name>NADP(+)</name>
        <dbReference type="ChEBI" id="CHEBI:58349"/>
    </ligand>
</feature>
<dbReference type="RefSeq" id="WP_154406545.1">
    <property type="nucleotide sequence ID" value="NZ_JAQXJM010000035.1"/>
</dbReference>
<dbReference type="InterPro" id="IPR016204">
    <property type="entry name" value="HDH"/>
</dbReference>
<keyword evidence="13" id="KW-0915">Sodium</keyword>
<evidence type="ECO:0000256" key="5">
    <source>
        <dbReference type="ARBA" id="ARBA00013213"/>
    </source>
</evidence>
<dbReference type="InterPro" id="IPR036291">
    <property type="entry name" value="NAD(P)-bd_dom_sf"/>
</dbReference>
<dbReference type="InterPro" id="IPR002912">
    <property type="entry name" value="ACT_dom"/>
</dbReference>
<feature type="active site" description="Proton donor" evidence="16">
    <location>
        <position position="205"/>
    </location>
</feature>
<keyword evidence="14 18" id="KW-0486">Methionine biosynthesis</keyword>
<dbReference type="PROSITE" id="PS51671">
    <property type="entry name" value="ACT"/>
    <property type="match status" value="1"/>
</dbReference>
<dbReference type="InterPro" id="IPR045865">
    <property type="entry name" value="ACT-like_dom_sf"/>
</dbReference>
<dbReference type="FunFam" id="3.30.360.10:FF:000005">
    <property type="entry name" value="Homoserine dehydrogenase"/>
    <property type="match status" value="1"/>
</dbReference>
<dbReference type="Pfam" id="PF01842">
    <property type="entry name" value="ACT"/>
    <property type="match status" value="1"/>
</dbReference>
<dbReference type="UniPathway" id="UPA00050">
    <property type="reaction ID" value="UER00063"/>
</dbReference>
<evidence type="ECO:0000259" key="20">
    <source>
        <dbReference type="PROSITE" id="PS51671"/>
    </source>
</evidence>
<feature type="domain" description="ACT" evidence="20">
    <location>
        <begin position="351"/>
        <end position="428"/>
    </location>
</feature>
<evidence type="ECO:0000256" key="15">
    <source>
        <dbReference type="ARBA" id="ARBA00048841"/>
    </source>
</evidence>
<gene>
    <name evidence="21" type="ORF">FYJ84_05200</name>
</gene>
<feature type="binding site" evidence="17">
    <location>
        <position position="190"/>
    </location>
    <ligand>
        <name>L-homoserine</name>
        <dbReference type="ChEBI" id="CHEBI:57476"/>
    </ligand>
</feature>
<proteinExistence type="inferred from homology"/>
<dbReference type="GeneID" id="96778305"/>
<evidence type="ECO:0000256" key="4">
    <source>
        <dbReference type="ARBA" id="ARBA00006753"/>
    </source>
</evidence>
<dbReference type="GO" id="GO:0046872">
    <property type="term" value="F:metal ion binding"/>
    <property type="evidence" value="ECO:0007669"/>
    <property type="project" value="UniProtKB-KW"/>
</dbReference>
<dbReference type="PANTHER" id="PTHR43331">
    <property type="entry name" value="HOMOSERINE DEHYDROGENASE"/>
    <property type="match status" value="1"/>
</dbReference>
<comment type="pathway">
    <text evidence="2 18">Amino-acid biosynthesis; L-threonine biosynthesis; L-threonine from L-aspartate: step 3/5.</text>
</comment>
<evidence type="ECO:0000256" key="14">
    <source>
        <dbReference type="ARBA" id="ARBA00023167"/>
    </source>
</evidence>
<dbReference type="SUPFAM" id="SSF55347">
    <property type="entry name" value="Glyceraldehyde-3-phosphate dehydrogenase-like, C-terminal domain"/>
    <property type="match status" value="1"/>
</dbReference>
<dbReference type="PIRSF" id="PIRSF000098">
    <property type="entry name" value="Homoser_dehydrog"/>
    <property type="match status" value="1"/>
</dbReference>
<evidence type="ECO:0000256" key="6">
    <source>
        <dbReference type="ARBA" id="ARBA00013376"/>
    </source>
</evidence>
<dbReference type="SUPFAM" id="SSF51735">
    <property type="entry name" value="NAD(P)-binding Rossmann-fold domains"/>
    <property type="match status" value="1"/>
</dbReference>
<dbReference type="GO" id="GO:0050661">
    <property type="term" value="F:NADP binding"/>
    <property type="evidence" value="ECO:0007669"/>
    <property type="project" value="InterPro"/>
</dbReference>
<evidence type="ECO:0000256" key="2">
    <source>
        <dbReference type="ARBA" id="ARBA00005056"/>
    </source>
</evidence>
<dbReference type="Pfam" id="PF00742">
    <property type="entry name" value="Homoserine_dh"/>
    <property type="match status" value="1"/>
</dbReference>
<evidence type="ECO:0000256" key="17">
    <source>
        <dbReference type="PIRSR" id="PIRSR000098-2"/>
    </source>
</evidence>
<dbReference type="UniPathway" id="UPA00051">
    <property type="reaction ID" value="UER00465"/>
</dbReference>
<evidence type="ECO:0000256" key="11">
    <source>
        <dbReference type="ARBA" id="ARBA00023002"/>
    </source>
</evidence>
<keyword evidence="7 18" id="KW-0028">Amino-acid biosynthesis</keyword>
<dbReference type="AlphaFoldDB" id="A0A6I2UGR5"/>
<keyword evidence="12" id="KW-0520">NAD</keyword>
<evidence type="ECO:0000256" key="10">
    <source>
        <dbReference type="ARBA" id="ARBA00022857"/>
    </source>
</evidence>
<dbReference type="EMBL" id="VUNR01000007">
    <property type="protein sequence ID" value="MSU08381.1"/>
    <property type="molecule type" value="Genomic_DNA"/>
</dbReference>
<dbReference type="FunFam" id="3.40.50.720:FF:000062">
    <property type="entry name" value="Homoserine dehydrogenase"/>
    <property type="match status" value="1"/>
</dbReference>
<name>A0A6I2UGR5_9FIRM</name>
<keyword evidence="9" id="KW-0479">Metal-binding</keyword>
<dbReference type="Gene3D" id="3.30.360.10">
    <property type="entry name" value="Dihydrodipicolinate Reductase, domain 2"/>
    <property type="match status" value="1"/>
</dbReference>
<reference evidence="21 22" key="1">
    <citation type="submission" date="2019-08" db="EMBL/GenBank/DDBJ databases">
        <title>In-depth cultivation of the pig gut microbiome towards novel bacterial diversity and tailored functional studies.</title>
        <authorList>
            <person name="Wylensek D."/>
            <person name="Hitch T.C.A."/>
            <person name="Clavel T."/>
        </authorList>
    </citation>
    <scope>NUCLEOTIDE SEQUENCE [LARGE SCALE GENOMIC DNA]</scope>
    <source>
        <strain evidence="21 22">WCA-693-APC-5D-A</strain>
    </source>
</reference>
<dbReference type="InterPro" id="IPR019811">
    <property type="entry name" value="HDH_CS"/>
</dbReference>
<keyword evidence="22" id="KW-1185">Reference proteome</keyword>
<dbReference type="InterPro" id="IPR005106">
    <property type="entry name" value="Asp/hSer_DH_NAD-bd"/>
</dbReference>
<comment type="similarity">
    <text evidence="4 19">Belongs to the homoserine dehydrogenase family.</text>
</comment>
<comment type="cofactor">
    <cofactor evidence="1">
        <name>a metal cation</name>
        <dbReference type="ChEBI" id="CHEBI:25213"/>
    </cofactor>
</comment>
<comment type="pathway">
    <text evidence="3 18">Amino-acid biosynthesis; L-methionine biosynthesis via de novo pathway; L-homoserine from L-aspartate: step 3/3.</text>
</comment>
<dbReference type="GO" id="GO:0009088">
    <property type="term" value="P:threonine biosynthetic process"/>
    <property type="evidence" value="ECO:0007669"/>
    <property type="project" value="UniProtKB-UniPathway"/>
</dbReference>
<dbReference type="GO" id="GO:0004412">
    <property type="term" value="F:homoserine dehydrogenase activity"/>
    <property type="evidence" value="ECO:0007669"/>
    <property type="project" value="UniProtKB-EC"/>
</dbReference>
<dbReference type="CDD" id="cd04881">
    <property type="entry name" value="ACT_HSDH-Hom"/>
    <property type="match status" value="1"/>
</dbReference>
<evidence type="ECO:0000256" key="16">
    <source>
        <dbReference type="PIRSR" id="PIRSR000098-1"/>
    </source>
</evidence>
<dbReference type="PANTHER" id="PTHR43331:SF1">
    <property type="entry name" value="HOMOSERINE DEHYDROGENASE"/>
    <property type="match status" value="1"/>
</dbReference>
<comment type="caution">
    <text evidence="21">The sequence shown here is derived from an EMBL/GenBank/DDBJ whole genome shotgun (WGS) entry which is preliminary data.</text>
</comment>
<evidence type="ECO:0000313" key="22">
    <source>
        <dbReference type="Proteomes" id="UP000433181"/>
    </source>
</evidence>
<evidence type="ECO:0000256" key="12">
    <source>
        <dbReference type="ARBA" id="ARBA00023027"/>
    </source>
</evidence>
<dbReference type="Proteomes" id="UP000433181">
    <property type="component" value="Unassembled WGS sequence"/>
</dbReference>
<evidence type="ECO:0000256" key="7">
    <source>
        <dbReference type="ARBA" id="ARBA00022605"/>
    </source>
</evidence>
<protein>
    <recommendedName>
        <fullName evidence="6 18">Homoserine dehydrogenase</fullName>
        <ecNumber evidence="5 18">1.1.1.3</ecNumber>
    </recommendedName>
</protein>
<dbReference type="Gene3D" id="3.40.50.720">
    <property type="entry name" value="NAD(P)-binding Rossmann-like Domain"/>
    <property type="match status" value="1"/>
</dbReference>
<dbReference type="SUPFAM" id="SSF55021">
    <property type="entry name" value="ACT-like"/>
    <property type="match status" value="1"/>
</dbReference>
<keyword evidence="8 18" id="KW-0791">Threonine biosynthesis</keyword>
<sequence>MSKEISIGLLGSGTVGTGVVRVLKENADDIAKKVGGRIAIKKILVRDISKKREYLEDIQLTDNADDILNDPEIDIVVELLGGQHPAREYMLKAMENGKHVVTANKDVVAQFGHDLFDMAEAKGVDFKFEASVGGGIPIITPLKECLTGNRISEIMGIVNGTTNYMLTKMTEDGSDYASILKEAQAMGYAEANPAADVEGWDAARKAVILASIGFNTRINLEQVSVEGITHIEPADINYANELGYVIKLLAVAKDYGEKGVNVRVHPVFLPSSHPLAAVKDVFNAIFLRGNAIGDAMFYGRGAGSLPTASAVVADIIGEARNIVSDVHSVIGCTCYNSRAFCPIEETESSYYVRLHVDDEPGVLGSIATAFGESGVSLKSVIQTRKVGVHAEIVAVTHVVQHRNLQKAADVLQGLKVVDSIRSIIRVEEN</sequence>
<dbReference type="GO" id="GO:0009086">
    <property type="term" value="P:methionine biosynthetic process"/>
    <property type="evidence" value="ECO:0007669"/>
    <property type="project" value="UniProtKB-KW"/>
</dbReference>
<accession>A0A6I2UGR5</accession>
<organism evidence="21 22">
    <name type="scientific">Anaerovibrio slackiae</name>
    <dbReference type="NCBI Taxonomy" id="2652309"/>
    <lineage>
        <taxon>Bacteria</taxon>
        <taxon>Bacillati</taxon>
        <taxon>Bacillota</taxon>
        <taxon>Negativicutes</taxon>
        <taxon>Selenomonadales</taxon>
        <taxon>Selenomonadaceae</taxon>
        <taxon>Anaerovibrio</taxon>
    </lineage>
</organism>